<reference evidence="2 3" key="1">
    <citation type="submission" date="2024-06" db="EMBL/GenBank/DDBJ databases">
        <authorList>
            <person name="Kaempfer P."/>
            <person name="Viver T."/>
        </authorList>
    </citation>
    <scope>NUCLEOTIDE SEQUENCE [LARGE SCALE GENOMIC DNA]</scope>
    <source>
        <strain evidence="2 3">ST-75</strain>
    </source>
</reference>
<keyword evidence="1" id="KW-0802">TPR repeat</keyword>
<organism evidence="2 3">
    <name type="scientific">Flavobacterium rhizophilum</name>
    <dbReference type="NCBI Taxonomy" id="3163296"/>
    <lineage>
        <taxon>Bacteria</taxon>
        <taxon>Pseudomonadati</taxon>
        <taxon>Bacteroidota</taxon>
        <taxon>Flavobacteriia</taxon>
        <taxon>Flavobacteriales</taxon>
        <taxon>Flavobacteriaceae</taxon>
        <taxon>Flavobacterium</taxon>
    </lineage>
</organism>
<dbReference type="InterPro" id="IPR011990">
    <property type="entry name" value="TPR-like_helical_dom_sf"/>
</dbReference>
<name>A0ABW8Y945_9FLAO</name>
<gene>
    <name evidence="2" type="ORF">ABS768_03255</name>
</gene>
<dbReference type="RefSeq" id="WP_408073553.1">
    <property type="nucleotide sequence ID" value="NZ_JBELQB010000002.1"/>
</dbReference>
<dbReference type="Proteomes" id="UP001629059">
    <property type="component" value="Unassembled WGS sequence"/>
</dbReference>
<evidence type="ECO:0000313" key="2">
    <source>
        <dbReference type="EMBL" id="MFL9836498.1"/>
    </source>
</evidence>
<keyword evidence="3" id="KW-1185">Reference proteome</keyword>
<dbReference type="EMBL" id="JBELQB010000002">
    <property type="protein sequence ID" value="MFL9836498.1"/>
    <property type="molecule type" value="Genomic_DNA"/>
</dbReference>
<proteinExistence type="predicted"/>
<dbReference type="SUPFAM" id="SSF48452">
    <property type="entry name" value="TPR-like"/>
    <property type="match status" value="1"/>
</dbReference>
<protein>
    <recommendedName>
        <fullName evidence="4">Tetratricopeptide repeat protein</fullName>
    </recommendedName>
</protein>
<accession>A0ABW8Y945</accession>
<dbReference type="PROSITE" id="PS50005">
    <property type="entry name" value="TPR"/>
    <property type="match status" value="1"/>
</dbReference>
<feature type="repeat" description="TPR" evidence="1">
    <location>
        <begin position="274"/>
        <end position="307"/>
    </location>
</feature>
<evidence type="ECO:0008006" key="4">
    <source>
        <dbReference type="Google" id="ProtNLM"/>
    </source>
</evidence>
<evidence type="ECO:0000313" key="3">
    <source>
        <dbReference type="Proteomes" id="UP001629059"/>
    </source>
</evidence>
<sequence length="470" mass="53980">MKTTLICLLTLLVSLKGISQDSKLTVAILGDQTIAEVNINTDEFMTGIKALMDMVEEEGKALPESYSLAVMVTLHKDADTGFEVYSKPMLDPDKVSAMLKKFRMVKMGRAKFIDFPVVIGFDVGKNFEEIEIVSPHDKIVKEYEEANLAQKVLLNKQWAAEHLPILIAFENGVEDKFKGVKDFGVQLSKLDFSKKQDIKKLTDNNHNYWRATMEMSSGNLLIPLTKILMLMSQGEFDYAYKFAEILPMFSENGTAATGYLREINWRLGIFNTQLEQEIGKGIALHDNGDYEEAISVYKAILNQYPNSAWTMYEVYFSGNAKDIQEGKVELEDRAEWDKAKIAVYGANPLYNMDIRANTGNEAYLLYRRFEMSTLFKNKDERLKDVFEYADIAMDLGVYDFAAQLFWLTANYDKDASEKSLMRYMYCLEKLGVKDLKDNFNYDFEKVFKAIEKEKEDEMKNSQAYQQMKKS</sequence>
<evidence type="ECO:0000256" key="1">
    <source>
        <dbReference type="PROSITE-ProRule" id="PRU00339"/>
    </source>
</evidence>
<dbReference type="InterPro" id="IPR019734">
    <property type="entry name" value="TPR_rpt"/>
</dbReference>
<comment type="caution">
    <text evidence="2">The sequence shown here is derived from an EMBL/GenBank/DDBJ whole genome shotgun (WGS) entry which is preliminary data.</text>
</comment>